<evidence type="ECO:0000259" key="3">
    <source>
        <dbReference type="Pfam" id="PF03703"/>
    </source>
</evidence>
<protein>
    <recommendedName>
        <fullName evidence="3">YdbS-like PH domain-containing protein</fullName>
    </recommendedName>
</protein>
<keyword evidence="2" id="KW-0472">Membrane</keyword>
<feature type="transmembrane region" description="Helical" evidence="2">
    <location>
        <begin position="89"/>
        <end position="106"/>
    </location>
</feature>
<reference evidence="4 5" key="1">
    <citation type="submission" date="2018-11" db="EMBL/GenBank/DDBJ databases">
        <authorList>
            <person name="Da X."/>
        </authorList>
    </citation>
    <scope>NUCLEOTIDE SEQUENCE [LARGE SCALE GENOMIC DNA]</scope>
    <source>
        <strain evidence="4 5">S14-144</strain>
    </source>
</reference>
<dbReference type="EMBL" id="CP034170">
    <property type="protein sequence ID" value="AZI58484.1"/>
    <property type="molecule type" value="Genomic_DNA"/>
</dbReference>
<dbReference type="Proteomes" id="UP000268084">
    <property type="component" value="Chromosome"/>
</dbReference>
<dbReference type="Pfam" id="PF03703">
    <property type="entry name" value="bPH_2"/>
    <property type="match status" value="1"/>
</dbReference>
<keyword evidence="2" id="KW-0812">Transmembrane</keyword>
<dbReference type="AlphaFoldDB" id="A0A3G8ZVI6"/>
<gene>
    <name evidence="4" type="ORF">EH165_10400</name>
</gene>
<organism evidence="4 5">
    <name type="scientific">Nakamurella antarctica</name>
    <dbReference type="NCBI Taxonomy" id="1902245"/>
    <lineage>
        <taxon>Bacteria</taxon>
        <taxon>Bacillati</taxon>
        <taxon>Actinomycetota</taxon>
        <taxon>Actinomycetes</taxon>
        <taxon>Nakamurellales</taxon>
        <taxon>Nakamurellaceae</taxon>
        <taxon>Nakamurella</taxon>
    </lineage>
</organism>
<evidence type="ECO:0000313" key="5">
    <source>
        <dbReference type="Proteomes" id="UP000268084"/>
    </source>
</evidence>
<evidence type="ECO:0000313" key="4">
    <source>
        <dbReference type="EMBL" id="AZI58484.1"/>
    </source>
</evidence>
<name>A0A3G8ZVI6_9ACTN</name>
<evidence type="ECO:0000256" key="1">
    <source>
        <dbReference type="SAM" id="MobiDB-lite"/>
    </source>
</evidence>
<dbReference type="OrthoDB" id="7364633at2"/>
<accession>A0A3G8ZVI6</accession>
<feature type="region of interest" description="Disordered" evidence="1">
    <location>
        <begin position="18"/>
        <end position="41"/>
    </location>
</feature>
<feature type="domain" description="YdbS-like PH" evidence="3">
    <location>
        <begin position="111"/>
        <end position="186"/>
    </location>
</feature>
<dbReference type="KEGG" id="nak:EH165_10400"/>
<reference evidence="4 5" key="2">
    <citation type="submission" date="2018-12" db="EMBL/GenBank/DDBJ databases">
        <title>Nakamurella antarcticus sp. nov., isolated from Antarctica South Shetland Islands soil.</title>
        <authorList>
            <person name="Peng F."/>
        </authorList>
    </citation>
    <scope>NUCLEOTIDE SEQUENCE [LARGE SCALE GENOMIC DNA]</scope>
    <source>
        <strain evidence="4 5">S14-144</strain>
    </source>
</reference>
<keyword evidence="2" id="KW-1133">Transmembrane helix</keyword>
<sequence length="197" mass="21541">MRRPRENVRGYAGLVRTQRTDPAPGFGDGALPPTTNGTSALPGDHVRHRLPARALRYRQVKSLLVWLPVAVAVSISAVIFPGLPPILRYALPAAAWLLLAVMTLVVPQISYRLFWYALSPAEIDVQHGAIIIRRTVLPMNRVQHLTVSQGPLAQRFRLSTVAIHTAAGKVDIAALDENEATLIRGQIAELARLSDDV</sequence>
<proteinExistence type="predicted"/>
<evidence type="ECO:0000256" key="2">
    <source>
        <dbReference type="SAM" id="Phobius"/>
    </source>
</evidence>
<dbReference type="InterPro" id="IPR005182">
    <property type="entry name" value="YdbS-like_PH"/>
</dbReference>
<feature type="transmembrane region" description="Helical" evidence="2">
    <location>
        <begin position="63"/>
        <end position="83"/>
    </location>
</feature>
<dbReference type="PANTHER" id="PTHR34473:SF2">
    <property type="entry name" value="UPF0699 TRANSMEMBRANE PROTEIN YDBT"/>
    <property type="match status" value="1"/>
</dbReference>
<dbReference type="PANTHER" id="PTHR34473">
    <property type="entry name" value="UPF0699 TRANSMEMBRANE PROTEIN YDBS"/>
    <property type="match status" value="1"/>
</dbReference>
<keyword evidence="5" id="KW-1185">Reference proteome</keyword>